<accession>G5JGE2</accession>
<keyword evidence="4" id="KW-1185">Reference proteome</keyword>
<protein>
    <recommendedName>
        <fullName evidence="2">DUF4064 domain-containing protein</fullName>
    </recommendedName>
</protein>
<keyword evidence="1" id="KW-1133">Transmembrane helix</keyword>
<organism evidence="3 4">
    <name type="scientific">Staphylococcus simiae CCM 7213 = CCUG 51256</name>
    <dbReference type="NCBI Taxonomy" id="911238"/>
    <lineage>
        <taxon>Bacteria</taxon>
        <taxon>Bacillati</taxon>
        <taxon>Bacillota</taxon>
        <taxon>Bacilli</taxon>
        <taxon>Bacillales</taxon>
        <taxon>Staphylococcaceae</taxon>
        <taxon>Staphylococcus</taxon>
    </lineage>
</organism>
<feature type="domain" description="DUF4064" evidence="2">
    <location>
        <begin position="2"/>
        <end position="89"/>
    </location>
</feature>
<keyword evidence="1" id="KW-0812">Transmembrane</keyword>
<reference evidence="3 4" key="1">
    <citation type="journal article" date="2012" name="BMC Genomics">
        <title>Comparative genomic analysis of the genus Staphylococcus including Staphylococcus aureus and its newly described sister species Staphylococcus simiae.</title>
        <authorList>
            <person name="Suzuki H."/>
            <person name="Lefebure T."/>
            <person name="Pavinski Bitar P."/>
            <person name="Stanhope M.J."/>
        </authorList>
    </citation>
    <scope>NUCLEOTIDE SEQUENCE [LARGE SCALE GENOMIC DNA]</scope>
    <source>
        <strain evidence="3 4">CCM 7213</strain>
    </source>
</reference>
<dbReference type="AlphaFoldDB" id="G5JGE2"/>
<proteinExistence type="predicted"/>
<dbReference type="InterPro" id="IPR025273">
    <property type="entry name" value="DUF4064"/>
</dbReference>
<feature type="transmembrane region" description="Helical" evidence="1">
    <location>
        <begin position="74"/>
        <end position="107"/>
    </location>
</feature>
<comment type="caution">
    <text evidence="3">The sequence shown here is derived from an EMBL/GenBank/DDBJ whole genome shotgun (WGS) entry which is preliminary data.</text>
</comment>
<dbReference type="RefSeq" id="WP_002462253.1">
    <property type="nucleotide sequence ID" value="NZ_AEUN01000080.1"/>
</dbReference>
<evidence type="ECO:0000259" key="2">
    <source>
        <dbReference type="Pfam" id="PF13273"/>
    </source>
</evidence>
<dbReference type="Pfam" id="PF13273">
    <property type="entry name" value="DUF4064"/>
    <property type="match status" value="1"/>
</dbReference>
<feature type="transmembrane region" description="Helical" evidence="1">
    <location>
        <begin position="43"/>
        <end position="67"/>
    </location>
</feature>
<dbReference type="Proteomes" id="UP000005413">
    <property type="component" value="Unassembled WGS sequence"/>
</dbReference>
<dbReference type="PATRIC" id="fig|911238.3.peg.459"/>
<evidence type="ECO:0000313" key="3">
    <source>
        <dbReference type="EMBL" id="EHJ08747.1"/>
    </source>
</evidence>
<feature type="non-terminal residue" evidence="3">
    <location>
        <position position="1"/>
    </location>
</feature>
<evidence type="ECO:0000313" key="4">
    <source>
        <dbReference type="Proteomes" id="UP000005413"/>
    </source>
</evidence>
<evidence type="ECO:0000256" key="1">
    <source>
        <dbReference type="SAM" id="Phobius"/>
    </source>
</evidence>
<dbReference type="EMBL" id="AEUN01000080">
    <property type="protein sequence ID" value="EHJ08747.1"/>
    <property type="molecule type" value="Genomic_DNA"/>
</dbReference>
<gene>
    <name evidence="3" type="ORF">SS7213T_02543</name>
</gene>
<keyword evidence="1" id="KW-0472">Membrane</keyword>
<sequence length="126" mass="14012">SLSLLYFLIMLISFIVLQNNQATENSILTKELSQTQNSMSPSILVATIGIYAFLILFASIYGCFSVVCFKERKVLAMILLAIAAIIGLVSFNLVAAVLWLVVLFMLAFKQDKTTAQSVNDKYIYTK</sequence>
<name>G5JGE2_9STAP</name>